<accession>A0A387G0F8</accession>
<dbReference type="Gene3D" id="2.40.160.20">
    <property type="match status" value="1"/>
</dbReference>
<comment type="similarity">
    <text evidence="1">Belongs to the UPF0311 family.</text>
</comment>
<dbReference type="EMBL" id="CP032695">
    <property type="protein sequence ID" value="AYG61864.1"/>
    <property type="molecule type" value="Genomic_DNA"/>
</dbReference>
<dbReference type="PANTHER" id="PTHR37315:SF1">
    <property type="entry name" value="UPF0311 PROTEIN BLR7842"/>
    <property type="match status" value="1"/>
</dbReference>
<dbReference type="HAMAP" id="MF_00775">
    <property type="entry name" value="UPF0311"/>
    <property type="match status" value="1"/>
</dbReference>
<evidence type="ECO:0000313" key="3">
    <source>
        <dbReference type="Proteomes" id="UP000282195"/>
    </source>
</evidence>
<evidence type="ECO:0000313" key="2">
    <source>
        <dbReference type="EMBL" id="AYG61864.1"/>
    </source>
</evidence>
<keyword evidence="3" id="KW-1185">Reference proteome</keyword>
<protein>
    <recommendedName>
        <fullName evidence="1">UPF0311 protein CCGE525_23645</fullName>
    </recommendedName>
</protein>
<organism evidence="2 3">
    <name type="scientific">Rhizobium jaguaris</name>
    <dbReference type="NCBI Taxonomy" id="1312183"/>
    <lineage>
        <taxon>Bacteria</taxon>
        <taxon>Pseudomonadati</taxon>
        <taxon>Pseudomonadota</taxon>
        <taxon>Alphaproteobacteria</taxon>
        <taxon>Hyphomicrobiales</taxon>
        <taxon>Rhizobiaceae</taxon>
        <taxon>Rhizobium/Agrobacterium group</taxon>
        <taxon>Rhizobium</taxon>
    </lineage>
</organism>
<evidence type="ECO:0000256" key="1">
    <source>
        <dbReference type="HAMAP-Rule" id="MF_00775"/>
    </source>
</evidence>
<proteinExistence type="inferred from homology"/>
<geneLocation type="plasmid" evidence="3">
    <name>prccge525c</name>
</geneLocation>
<dbReference type="PANTHER" id="PTHR37315">
    <property type="entry name" value="UPF0311 PROTEIN BLR7842"/>
    <property type="match status" value="1"/>
</dbReference>
<dbReference type="InterPro" id="IPR020915">
    <property type="entry name" value="UPF0311"/>
</dbReference>
<dbReference type="OrthoDB" id="5294829at2"/>
<dbReference type="RefSeq" id="WP_120706800.1">
    <property type="nucleotide sequence ID" value="NZ_CP032695.1"/>
</dbReference>
<dbReference type="KEGG" id="rjg:CCGE525_23645"/>
<reference evidence="2 3" key="1">
    <citation type="submission" date="2018-10" db="EMBL/GenBank/DDBJ databases">
        <title>Rhizobium etli, R. leguminosarum and a new Rhizobium genospecies from Phaseolus dumosus.</title>
        <authorList>
            <person name="Ramirez-Puebla S.T."/>
            <person name="Rogel-Hernandez M.A."/>
            <person name="Guerrero G."/>
            <person name="Ormeno-Orrillo E."/>
            <person name="Martinez-Romero J.C."/>
            <person name="Negrete-Yankelevich S."/>
            <person name="Martinez-Romero E."/>
        </authorList>
    </citation>
    <scope>NUCLEOTIDE SEQUENCE [LARGE SCALE GENOMIC DNA]</scope>
    <source>
        <strain evidence="2 3">CCGE525</strain>
        <plasmid evidence="3">prccge525c</plasmid>
    </source>
</reference>
<sequence length="161" mass="17215">MSSSIFVPEPLKSLRVTPLFAVEMNIAAAQKVGAEAGPSVVGIVGGGRFEGKQLKGRVLEGGSDWQQVLADGTVRLDCRVVLETDDGALIGMTYQGVRAGPAEVLARLAQGAPVEADEYYFRINPIFQTGSDEYGWLNRIVAVGTGYRPPSGPIYNIFQVL</sequence>
<dbReference type="Proteomes" id="UP000282195">
    <property type="component" value="Plasmid pRCCGE525c"/>
</dbReference>
<name>A0A387G0F8_9HYPH</name>
<dbReference type="AlphaFoldDB" id="A0A387G0F8"/>
<dbReference type="Pfam" id="PF11578">
    <property type="entry name" value="DUF3237"/>
    <property type="match status" value="1"/>
</dbReference>
<keyword evidence="2" id="KW-0614">Plasmid</keyword>
<gene>
    <name evidence="2" type="ORF">CCGE525_23645</name>
</gene>